<dbReference type="Proteomes" id="UP000293289">
    <property type="component" value="Unassembled WGS sequence"/>
</dbReference>
<keyword evidence="4" id="KW-0121">Carboxypeptidase</keyword>
<comment type="caution">
    <text evidence="4">The sequence shown here is derived from an EMBL/GenBank/DDBJ whole genome shotgun (WGS) entry which is preliminary data.</text>
</comment>
<dbReference type="Gene3D" id="3.50.30.30">
    <property type="match status" value="1"/>
</dbReference>
<dbReference type="GO" id="GO:0004180">
    <property type="term" value="F:carboxypeptidase activity"/>
    <property type="evidence" value="ECO:0007669"/>
    <property type="project" value="UniProtKB-KW"/>
</dbReference>
<dbReference type="GO" id="GO:0008235">
    <property type="term" value="F:metalloexopeptidase activity"/>
    <property type="evidence" value="ECO:0007669"/>
    <property type="project" value="InterPro"/>
</dbReference>
<keyword evidence="5" id="KW-1185">Reference proteome</keyword>
<name>A0A4Q7MBC4_9MICO</name>
<dbReference type="SUPFAM" id="SSF52025">
    <property type="entry name" value="PA domain"/>
    <property type="match status" value="1"/>
</dbReference>
<keyword evidence="1" id="KW-0732">Signal</keyword>
<keyword evidence="4" id="KW-0378">Hydrolase</keyword>
<feature type="chain" id="PRO_5020240869" evidence="1">
    <location>
        <begin position="30"/>
        <end position="553"/>
    </location>
</feature>
<evidence type="ECO:0000313" key="4">
    <source>
        <dbReference type="EMBL" id="RZS64022.1"/>
    </source>
</evidence>
<dbReference type="GO" id="GO:0006508">
    <property type="term" value="P:proteolysis"/>
    <property type="evidence" value="ECO:0007669"/>
    <property type="project" value="InterPro"/>
</dbReference>
<dbReference type="SUPFAM" id="SSF53187">
    <property type="entry name" value="Zn-dependent exopeptidases"/>
    <property type="match status" value="1"/>
</dbReference>
<keyword evidence="4" id="KW-0645">Protease</keyword>
<reference evidence="4 5" key="1">
    <citation type="submission" date="2019-02" db="EMBL/GenBank/DDBJ databases">
        <title>Genomic Encyclopedia of Type Strains, Phase IV (KMG-IV): sequencing the most valuable type-strain genomes for metagenomic binning, comparative biology and taxonomic classification.</title>
        <authorList>
            <person name="Goeker M."/>
        </authorList>
    </citation>
    <scope>NUCLEOTIDE SEQUENCE [LARGE SCALE GENOMIC DNA]</scope>
    <source>
        <strain evidence="4 5">DSM 43045</strain>
    </source>
</reference>
<dbReference type="InterPro" id="IPR045175">
    <property type="entry name" value="M28_fam"/>
</dbReference>
<dbReference type="Pfam" id="PF04389">
    <property type="entry name" value="Peptidase_M28"/>
    <property type="match status" value="1"/>
</dbReference>
<dbReference type="PANTHER" id="PTHR12147:SF26">
    <property type="entry name" value="PEPTIDASE M28 DOMAIN-CONTAINING PROTEIN"/>
    <property type="match status" value="1"/>
</dbReference>
<dbReference type="InterPro" id="IPR007484">
    <property type="entry name" value="Peptidase_M28"/>
</dbReference>
<evidence type="ECO:0000259" key="3">
    <source>
        <dbReference type="Pfam" id="PF04389"/>
    </source>
</evidence>
<organism evidence="4 5">
    <name type="scientific">Agromyces ramosus</name>
    <dbReference type="NCBI Taxonomy" id="33879"/>
    <lineage>
        <taxon>Bacteria</taxon>
        <taxon>Bacillati</taxon>
        <taxon>Actinomycetota</taxon>
        <taxon>Actinomycetes</taxon>
        <taxon>Micrococcales</taxon>
        <taxon>Microbacteriaceae</taxon>
        <taxon>Agromyces</taxon>
    </lineage>
</organism>
<dbReference type="Gene3D" id="3.40.630.10">
    <property type="entry name" value="Zn peptidases"/>
    <property type="match status" value="1"/>
</dbReference>
<dbReference type="AlphaFoldDB" id="A0A4Q7MBC4"/>
<evidence type="ECO:0000259" key="2">
    <source>
        <dbReference type="Pfam" id="PF02225"/>
    </source>
</evidence>
<dbReference type="InterPro" id="IPR046450">
    <property type="entry name" value="PA_dom_sf"/>
</dbReference>
<proteinExistence type="predicted"/>
<evidence type="ECO:0000313" key="5">
    <source>
        <dbReference type="Proteomes" id="UP000293289"/>
    </source>
</evidence>
<protein>
    <submittedName>
        <fullName evidence="4">Zn-dependent M28 family amino/carboxypeptidase</fullName>
    </submittedName>
</protein>
<feature type="domain" description="Peptidase M28" evidence="3">
    <location>
        <begin position="263"/>
        <end position="470"/>
    </location>
</feature>
<gene>
    <name evidence="4" type="ORF">EV187_2395</name>
</gene>
<accession>A0A4Q7MBC4</accession>
<evidence type="ECO:0000256" key="1">
    <source>
        <dbReference type="SAM" id="SignalP"/>
    </source>
</evidence>
<dbReference type="Pfam" id="PF02225">
    <property type="entry name" value="PA"/>
    <property type="match status" value="1"/>
</dbReference>
<feature type="domain" description="PA" evidence="2">
    <location>
        <begin position="144"/>
        <end position="236"/>
    </location>
</feature>
<dbReference type="EMBL" id="SGWY01000003">
    <property type="protein sequence ID" value="RZS64022.1"/>
    <property type="molecule type" value="Genomic_DNA"/>
</dbReference>
<sequence>MKRNQRIGIGVVTATALVALAATGTAAYAAVPTDTSELREAVTADAIMDHLAELQRIADDNGGTRASGTDGYDESLDYIAGLLEAAGYEVTIQEFLFNSFRELSDPVFEQVTPNPVTYVPGEDFFTAEYSGSGNVEAELQAVDLVLPPGAEASTSTSGCEVEDFADFVAGNIALIQRGTCDFSVKAQNAFDAGAVGVIIFNEGQEGRTETLNPTLGDQFSADLPVVGTSFEIGNELATLLEQGAVEIHLATETLIELDVPTANLIAETPTGRDDRVVMAGAHLDSVADGPGIEDNGTGSATLLEIALQMADLEIEPRNTVRFAWWGAEEAGLVGSQYYVDSLTKRQAKDIELYLNFDMIGSPNYARFIYDGSGDAFGIKGPSGSGNIERTFEEYFSSQGLISEPTAFDGRSDYDAFITAGIPAGGLFTGAEDAKTAEQVEWYGGLATFDGEPVSYDPCYHQACDSMDPIGDGADAGLYEALNEVYGGALEYTDDADVTRITNVNTLALEEMADAAAHAILTYAMSTGSVNGTAKASPVAMEKVGDRLGAHFMR</sequence>
<feature type="signal peptide" evidence="1">
    <location>
        <begin position="1"/>
        <end position="29"/>
    </location>
</feature>
<dbReference type="RefSeq" id="WP_207221835.1">
    <property type="nucleotide sequence ID" value="NZ_SGWY01000003.1"/>
</dbReference>
<dbReference type="InterPro" id="IPR003137">
    <property type="entry name" value="PA_domain"/>
</dbReference>
<dbReference type="PANTHER" id="PTHR12147">
    <property type="entry name" value="METALLOPEPTIDASE M28 FAMILY MEMBER"/>
    <property type="match status" value="1"/>
</dbReference>